<dbReference type="EMBL" id="JBHSFK010000021">
    <property type="protein sequence ID" value="MFC4503677.1"/>
    <property type="molecule type" value="Genomic_DNA"/>
</dbReference>
<feature type="domain" description="AB hydrolase-1" evidence="1">
    <location>
        <begin position="71"/>
        <end position="294"/>
    </location>
</feature>
<comment type="caution">
    <text evidence="2">The sequence shown here is derived from an EMBL/GenBank/DDBJ whole genome shotgun (WGS) entry which is preliminary data.</text>
</comment>
<dbReference type="PANTHER" id="PTHR43798">
    <property type="entry name" value="MONOACYLGLYCEROL LIPASE"/>
    <property type="match status" value="1"/>
</dbReference>
<keyword evidence="2" id="KW-0378">Hydrolase</keyword>
<dbReference type="Pfam" id="PF12697">
    <property type="entry name" value="Abhydrolase_6"/>
    <property type="match status" value="1"/>
</dbReference>
<protein>
    <submittedName>
        <fullName evidence="2">Alpha/beta fold hydrolase</fullName>
    </submittedName>
</protein>
<keyword evidence="3" id="KW-1185">Reference proteome</keyword>
<proteinExistence type="predicted"/>
<dbReference type="InterPro" id="IPR000073">
    <property type="entry name" value="AB_hydrolase_1"/>
</dbReference>
<dbReference type="RefSeq" id="WP_381178523.1">
    <property type="nucleotide sequence ID" value="NZ_JBHSFK010000021.1"/>
</dbReference>
<dbReference type="Proteomes" id="UP001595839">
    <property type="component" value="Unassembled WGS sequence"/>
</dbReference>
<evidence type="ECO:0000259" key="1">
    <source>
        <dbReference type="Pfam" id="PF12697"/>
    </source>
</evidence>
<dbReference type="GO" id="GO:0016787">
    <property type="term" value="F:hydrolase activity"/>
    <property type="evidence" value="ECO:0007669"/>
    <property type="project" value="UniProtKB-KW"/>
</dbReference>
<accession>A0ABV9AUX0</accession>
<evidence type="ECO:0000313" key="3">
    <source>
        <dbReference type="Proteomes" id="UP001595839"/>
    </source>
</evidence>
<dbReference type="PANTHER" id="PTHR43798:SF33">
    <property type="entry name" value="HYDROLASE, PUTATIVE (AFU_ORTHOLOGUE AFUA_2G14860)-RELATED"/>
    <property type="match status" value="1"/>
</dbReference>
<evidence type="ECO:0000313" key="2">
    <source>
        <dbReference type="EMBL" id="MFC4503677.1"/>
    </source>
</evidence>
<dbReference type="InterPro" id="IPR029058">
    <property type="entry name" value="AB_hydrolase_fold"/>
</dbReference>
<dbReference type="SUPFAM" id="SSF53474">
    <property type="entry name" value="alpha/beta-Hydrolases"/>
    <property type="match status" value="1"/>
</dbReference>
<organism evidence="2 3">
    <name type="scientific">Streptomyces vulcanius</name>
    <dbReference type="NCBI Taxonomy" id="1441876"/>
    <lineage>
        <taxon>Bacteria</taxon>
        <taxon>Bacillati</taxon>
        <taxon>Actinomycetota</taxon>
        <taxon>Actinomycetes</taxon>
        <taxon>Kitasatosporales</taxon>
        <taxon>Streptomycetaceae</taxon>
        <taxon>Streptomyces</taxon>
    </lineage>
</organism>
<reference evidence="3" key="1">
    <citation type="journal article" date="2019" name="Int. J. Syst. Evol. Microbiol.">
        <title>The Global Catalogue of Microorganisms (GCM) 10K type strain sequencing project: providing services to taxonomists for standard genome sequencing and annotation.</title>
        <authorList>
            <consortium name="The Broad Institute Genomics Platform"/>
            <consortium name="The Broad Institute Genome Sequencing Center for Infectious Disease"/>
            <person name="Wu L."/>
            <person name="Ma J."/>
        </authorList>
    </citation>
    <scope>NUCLEOTIDE SEQUENCE [LARGE SCALE GENOMIC DNA]</scope>
    <source>
        <strain evidence="3">CGMCC 4.7177</strain>
    </source>
</reference>
<name>A0ABV9AUX0_9ACTN</name>
<dbReference type="InterPro" id="IPR050266">
    <property type="entry name" value="AB_hydrolase_sf"/>
</dbReference>
<dbReference type="Gene3D" id="3.40.50.1820">
    <property type="entry name" value="alpha/beta hydrolase"/>
    <property type="match status" value="1"/>
</dbReference>
<gene>
    <name evidence="2" type="ORF">ACFPIH_29915</name>
</gene>
<sequence>MSAHTTRSSPRRDIGRYVDDTLRDRYFATCDALYAMGAPARSETDVETSFGTTHVYRYGPADPADESRTPVVLIHGSGGCSAQWYPNTPGLSAERPVYALDTPGDPGRSVQREPMWQPERAAQWLDEALDALGLDRVHLVGSSYGGWLVLNQAHRRPGRLASVTLLDPGGLEKVGLRFFVWIFVSLFATFAPKALRPRLASWLEQPVIVVPELRAWIQAGVRAFRIRRPAPLPLTEDELRTIRTPLYLVLGKRSLLVHPKRQVERVPRLVPGSRAEIIAGTGHGPAIDHPDLVNTRMLSFMEDVDSVGPATERFLSDRPLG</sequence>